<keyword evidence="2" id="KW-1185">Reference proteome</keyword>
<sequence>MVYARPDASRSYISNVYVAALRDKDIKDVKEAAKHVQVNNETIKWDCQDYMLELLDKLEDEFILDRDDEDYREARKDLKEKRGPIL</sequence>
<evidence type="ECO:0000313" key="2">
    <source>
        <dbReference type="Proteomes" id="UP000034947"/>
    </source>
</evidence>
<evidence type="ECO:0000313" key="1">
    <source>
        <dbReference type="EMBL" id="KKK24109.1"/>
    </source>
</evidence>
<accession>A0A0F8UX94</accession>
<proteinExistence type="predicted"/>
<protein>
    <submittedName>
        <fullName evidence="1">Uncharacterized protein</fullName>
    </submittedName>
</protein>
<gene>
    <name evidence="1" type="ORF">AOCH_007437</name>
</gene>
<dbReference type="Proteomes" id="UP000034947">
    <property type="component" value="Unassembled WGS sequence"/>
</dbReference>
<dbReference type="EMBL" id="JYKN01000516">
    <property type="protein sequence ID" value="KKK24109.1"/>
    <property type="molecule type" value="Genomic_DNA"/>
</dbReference>
<reference evidence="1 2" key="1">
    <citation type="submission" date="2015-02" db="EMBL/GenBank/DDBJ databases">
        <title>Draft Genome Sequences of Two Closely-Related Aflatoxigenic Aspergillus Species Obtained from the Cote d'Ivoire.</title>
        <authorList>
            <person name="Moore G.G."/>
            <person name="Beltz S.B."/>
            <person name="Mack B.M."/>
        </authorList>
    </citation>
    <scope>NUCLEOTIDE SEQUENCE [LARGE SCALE GENOMIC DNA]</scope>
    <source>
        <strain evidence="1 2">SRRC1432</strain>
    </source>
</reference>
<dbReference type="AlphaFoldDB" id="A0A0F8UX94"/>
<dbReference type="OrthoDB" id="37659at2759"/>
<name>A0A0F8UX94_9EURO</name>
<organism evidence="1 2">
    <name type="scientific">Aspergillus ochraceoroseus</name>
    <dbReference type="NCBI Taxonomy" id="138278"/>
    <lineage>
        <taxon>Eukaryota</taxon>
        <taxon>Fungi</taxon>
        <taxon>Dikarya</taxon>
        <taxon>Ascomycota</taxon>
        <taxon>Pezizomycotina</taxon>
        <taxon>Eurotiomycetes</taxon>
        <taxon>Eurotiomycetidae</taxon>
        <taxon>Eurotiales</taxon>
        <taxon>Aspergillaceae</taxon>
        <taxon>Aspergillus</taxon>
        <taxon>Aspergillus subgen. Nidulantes</taxon>
    </lineage>
</organism>
<comment type="caution">
    <text evidence="1">The sequence shown here is derived from an EMBL/GenBank/DDBJ whole genome shotgun (WGS) entry which is preliminary data.</text>
</comment>